<feature type="compositionally biased region" description="Polar residues" evidence="1">
    <location>
        <begin position="95"/>
        <end position="106"/>
    </location>
</feature>
<evidence type="ECO:0008006" key="5">
    <source>
        <dbReference type="Google" id="ProtNLM"/>
    </source>
</evidence>
<evidence type="ECO:0000313" key="3">
    <source>
        <dbReference type="EMBL" id="KAK7695959.1"/>
    </source>
</evidence>
<proteinExistence type="predicted"/>
<reference evidence="3 4" key="1">
    <citation type="submission" date="2022-09" db="EMBL/GenBank/DDBJ databases">
        <authorList>
            <person name="Palmer J.M."/>
        </authorList>
    </citation>
    <scope>NUCLEOTIDE SEQUENCE [LARGE SCALE GENOMIC DNA]</scope>
    <source>
        <strain evidence="3 4">DSM 7382</strain>
    </source>
</reference>
<feature type="chain" id="PRO_5043844317" description="Secreted mucin" evidence="2">
    <location>
        <begin position="24"/>
        <end position="165"/>
    </location>
</feature>
<dbReference type="AlphaFoldDB" id="A0AAW0GX30"/>
<protein>
    <recommendedName>
        <fullName evidence="5">Secreted mucin</fullName>
    </recommendedName>
</protein>
<organism evidence="3 4">
    <name type="scientific">Cerrena zonata</name>
    <dbReference type="NCBI Taxonomy" id="2478898"/>
    <lineage>
        <taxon>Eukaryota</taxon>
        <taxon>Fungi</taxon>
        <taxon>Dikarya</taxon>
        <taxon>Basidiomycota</taxon>
        <taxon>Agaricomycotina</taxon>
        <taxon>Agaricomycetes</taxon>
        <taxon>Polyporales</taxon>
        <taxon>Cerrenaceae</taxon>
        <taxon>Cerrena</taxon>
    </lineage>
</organism>
<comment type="caution">
    <text evidence="3">The sequence shown here is derived from an EMBL/GenBank/DDBJ whole genome shotgun (WGS) entry which is preliminary data.</text>
</comment>
<feature type="signal peptide" evidence="2">
    <location>
        <begin position="1"/>
        <end position="23"/>
    </location>
</feature>
<keyword evidence="4" id="KW-1185">Reference proteome</keyword>
<dbReference type="Proteomes" id="UP001385951">
    <property type="component" value="Unassembled WGS sequence"/>
</dbReference>
<name>A0AAW0GX30_9APHY</name>
<sequence>MKPTSAALLRVVALVALVVTVSAGISGSECVPLLRGNPQDPLMLSPIAGPSNHHFDFANGSYTGSELASVPTSSALPSPSVEPTHTGSEPMPTGETAQAEGSSSVGDENLEERAPPTEDELKAVFAEPDECIPSGRSCLIEAVNPPKFCCSRFCVAALGVGGWCK</sequence>
<feature type="compositionally biased region" description="Polar residues" evidence="1">
    <location>
        <begin position="65"/>
        <end position="87"/>
    </location>
</feature>
<accession>A0AAW0GX30</accession>
<evidence type="ECO:0000256" key="2">
    <source>
        <dbReference type="SAM" id="SignalP"/>
    </source>
</evidence>
<feature type="region of interest" description="Disordered" evidence="1">
    <location>
        <begin position="65"/>
        <end position="117"/>
    </location>
</feature>
<keyword evidence="2" id="KW-0732">Signal</keyword>
<dbReference type="EMBL" id="JASBNA010000001">
    <property type="protein sequence ID" value="KAK7695959.1"/>
    <property type="molecule type" value="Genomic_DNA"/>
</dbReference>
<evidence type="ECO:0000256" key="1">
    <source>
        <dbReference type="SAM" id="MobiDB-lite"/>
    </source>
</evidence>
<evidence type="ECO:0000313" key="4">
    <source>
        <dbReference type="Proteomes" id="UP001385951"/>
    </source>
</evidence>
<gene>
    <name evidence="3" type="ORF">QCA50_000598</name>
</gene>